<evidence type="ECO:0000313" key="2">
    <source>
        <dbReference type="Proteomes" id="UP001164539"/>
    </source>
</evidence>
<gene>
    <name evidence="1" type="ORF">OWV82_015009</name>
</gene>
<sequence>MRDCVEELGASVDELQTSIADMGSGGGKDFGLRMSDIQTWVSAAVTGEDTCMNGFSGINVKATVRTHILNIAHIRSNALALVNSYAANQNMS</sequence>
<dbReference type="EMBL" id="CM051401">
    <property type="protein sequence ID" value="KAJ4712835.1"/>
    <property type="molecule type" value="Genomic_DNA"/>
</dbReference>
<organism evidence="1 2">
    <name type="scientific">Melia azedarach</name>
    <name type="common">Chinaberry tree</name>
    <dbReference type="NCBI Taxonomy" id="155640"/>
    <lineage>
        <taxon>Eukaryota</taxon>
        <taxon>Viridiplantae</taxon>
        <taxon>Streptophyta</taxon>
        <taxon>Embryophyta</taxon>
        <taxon>Tracheophyta</taxon>
        <taxon>Spermatophyta</taxon>
        <taxon>Magnoliopsida</taxon>
        <taxon>eudicotyledons</taxon>
        <taxon>Gunneridae</taxon>
        <taxon>Pentapetalae</taxon>
        <taxon>rosids</taxon>
        <taxon>malvids</taxon>
        <taxon>Sapindales</taxon>
        <taxon>Meliaceae</taxon>
        <taxon>Melia</taxon>
    </lineage>
</organism>
<accession>A0ACC1XNN0</accession>
<protein>
    <submittedName>
        <fullName evidence="1">21 kDa protein-like</fullName>
    </submittedName>
</protein>
<keyword evidence="2" id="KW-1185">Reference proteome</keyword>
<evidence type="ECO:0000313" key="1">
    <source>
        <dbReference type="EMBL" id="KAJ4712835.1"/>
    </source>
</evidence>
<proteinExistence type="predicted"/>
<comment type="caution">
    <text evidence="1">The sequence shown here is derived from an EMBL/GenBank/DDBJ whole genome shotgun (WGS) entry which is preliminary data.</text>
</comment>
<reference evidence="1 2" key="1">
    <citation type="journal article" date="2023" name="Science">
        <title>Complex scaffold remodeling in plant triterpene biosynthesis.</title>
        <authorList>
            <person name="De La Pena R."/>
            <person name="Hodgson H."/>
            <person name="Liu J.C."/>
            <person name="Stephenson M.J."/>
            <person name="Martin A.C."/>
            <person name="Owen C."/>
            <person name="Harkess A."/>
            <person name="Leebens-Mack J."/>
            <person name="Jimenez L.E."/>
            <person name="Osbourn A."/>
            <person name="Sattely E.S."/>
        </authorList>
    </citation>
    <scope>NUCLEOTIDE SEQUENCE [LARGE SCALE GENOMIC DNA]</scope>
    <source>
        <strain evidence="2">cv. JPN11</strain>
        <tissue evidence="1">Leaf</tissue>
    </source>
</reference>
<name>A0ACC1XNN0_MELAZ</name>
<dbReference type="Proteomes" id="UP001164539">
    <property type="component" value="Chromosome 8"/>
</dbReference>